<dbReference type="PANTHER" id="PTHR10887">
    <property type="entry name" value="DNA2/NAM7 HELICASE FAMILY"/>
    <property type="match status" value="1"/>
</dbReference>
<dbReference type="GO" id="GO:0004386">
    <property type="term" value="F:helicase activity"/>
    <property type="evidence" value="ECO:0007669"/>
    <property type="project" value="UniProtKB-KW"/>
</dbReference>
<evidence type="ECO:0000256" key="4">
    <source>
        <dbReference type="ARBA" id="ARBA00022840"/>
    </source>
</evidence>
<feature type="compositionally biased region" description="Acidic residues" evidence="5">
    <location>
        <begin position="904"/>
        <end position="917"/>
    </location>
</feature>
<dbReference type="PANTHER" id="PTHR10887:SF495">
    <property type="entry name" value="HELICASE SENATAXIN ISOFORM X1-RELATED"/>
    <property type="match status" value="1"/>
</dbReference>
<feature type="domain" description="DNA2/NAM7 helicase-like C-terminal" evidence="7">
    <location>
        <begin position="561"/>
        <end position="758"/>
    </location>
</feature>
<dbReference type="FunFam" id="3.40.50.300:FF:000326">
    <property type="entry name" value="P-loop containing nucleoside triphosphate hydrolase"/>
    <property type="match status" value="1"/>
</dbReference>
<dbReference type="Pfam" id="PF13087">
    <property type="entry name" value="AAA_12"/>
    <property type="match status" value="1"/>
</dbReference>
<feature type="compositionally biased region" description="Acidic residues" evidence="5">
    <location>
        <begin position="855"/>
        <end position="870"/>
    </location>
</feature>
<dbReference type="Pfam" id="PF13086">
    <property type="entry name" value="AAA_11"/>
    <property type="match status" value="3"/>
</dbReference>
<sequence>MAGSKAGSAELNEFKATLLSFDFYKDIIDDAKVPKEERKEMADVPLHFESEHHYVDTFMPLFWEEAKAQIHRSKGTEMSHSSETARHVAFKSEGEWLRLDLQRDKEEAGQTQYNFADLVILTQGKDPVKEDPVHFLAMVDSSTGVMISVSTRLPKAGVPRALEVAKVISAMGSWQLAKVMNCSTLIREFEGLKAFPKINLKDVIINRDDSGPRDTGTEMQAAPDLQPKAPGAKDGVGAAQPGGEALFHIPQRLEEWLKGKHNDPQQKAINDCRKVSGITLVQGPPGTGKTKTALGILAILMNAKAKEAKAVSYTRTGGAAKHVTGTDGESEDEEATDEAIAKRELERVQLVRSRVPWLRGGYTPWTDRLDQDVPVSGTVSWRLPFPKLKPSEVVPMSEVSEDVAPQKVLVSAPSNAAIDEVLRRVVQDGIVGPDGTPTKPSVVRLGPNVHPSLEEYSLERIVKRRLAALSDAPNLNQREEEKQRLLRDARLVCTTLSISGSRDVVGFEGGFDTVVVDEASQGVEVSMLVPLKLGCRRLILIGDPQQLPATCFSTQALEHAYERSLFQRLQLSQHKVNLLHVQYRMHPAISAFPSEHFYEGILTNALPREEFEAQYPAPWSNLPCFGPVGFFDVRGEQQDANMSYVNDAEADFVIQFFATLSALWPDEPWHSKIAVISPYAEQVKLIRRKFRTLFGLPDKSICPVDVNTVDGFQGREKDCVIVSVVRADTSKSIGFVRDRRRMNVAFTRPRTNLWIVGYVRVLERNEDWREFIVRQREATRLLRVSRPFNTFLSRYVRNYYERHPDLQQPPGKLSSLDDTGAPLEERVDLELSKEQLEEIERREEENAFYQRDIEEVSEDGSESDSEDIADDPGPGEATGDGAPGEDAQDAVAEPAAKRQKVDGDAEGGEEADAGGDE</sequence>
<keyword evidence="3" id="KW-0347">Helicase</keyword>
<keyword evidence="2" id="KW-0378">Hydrolase</keyword>
<feature type="domain" description="DNA2/NAM7 helicase helicase" evidence="6">
    <location>
        <begin position="401"/>
        <end position="467"/>
    </location>
</feature>
<accession>A0A7S4PU63</accession>
<dbReference type="GO" id="GO:0016787">
    <property type="term" value="F:hydrolase activity"/>
    <property type="evidence" value="ECO:0007669"/>
    <property type="project" value="UniProtKB-KW"/>
</dbReference>
<feature type="region of interest" description="Disordered" evidence="5">
    <location>
        <begin position="840"/>
        <end position="917"/>
    </location>
</feature>
<evidence type="ECO:0000256" key="5">
    <source>
        <dbReference type="SAM" id="MobiDB-lite"/>
    </source>
</evidence>
<dbReference type="InterPro" id="IPR047187">
    <property type="entry name" value="SF1_C_Upf1"/>
</dbReference>
<dbReference type="GO" id="GO:0005524">
    <property type="term" value="F:ATP binding"/>
    <property type="evidence" value="ECO:0007669"/>
    <property type="project" value="UniProtKB-KW"/>
</dbReference>
<dbReference type="CDD" id="cd18042">
    <property type="entry name" value="DEXXQc_SETX"/>
    <property type="match status" value="1"/>
</dbReference>
<feature type="domain" description="DNA2/NAM7 helicase helicase" evidence="6">
    <location>
        <begin position="475"/>
        <end position="553"/>
    </location>
</feature>
<keyword evidence="1" id="KW-0547">Nucleotide-binding</keyword>
<proteinExistence type="predicted"/>
<feature type="region of interest" description="Disordered" evidence="5">
    <location>
        <begin position="209"/>
        <end position="236"/>
    </location>
</feature>
<dbReference type="InterPro" id="IPR041677">
    <property type="entry name" value="DNA2/NAM7_AAA_11"/>
</dbReference>
<gene>
    <name evidence="8" type="ORF">AMON00008_LOCUS2269</name>
</gene>
<evidence type="ECO:0000256" key="3">
    <source>
        <dbReference type="ARBA" id="ARBA00022806"/>
    </source>
</evidence>
<evidence type="ECO:0000313" key="8">
    <source>
        <dbReference type="EMBL" id="CAE4562650.1"/>
    </source>
</evidence>
<organism evidence="8">
    <name type="scientific">Alexandrium monilatum</name>
    <dbReference type="NCBI Taxonomy" id="311494"/>
    <lineage>
        <taxon>Eukaryota</taxon>
        <taxon>Sar</taxon>
        <taxon>Alveolata</taxon>
        <taxon>Dinophyceae</taxon>
        <taxon>Gonyaulacales</taxon>
        <taxon>Pyrocystaceae</taxon>
        <taxon>Alexandrium</taxon>
    </lineage>
</organism>
<feature type="domain" description="DNA2/NAM7 helicase helicase" evidence="6">
    <location>
        <begin position="261"/>
        <end position="304"/>
    </location>
</feature>
<dbReference type="InterPro" id="IPR027417">
    <property type="entry name" value="P-loop_NTPase"/>
</dbReference>
<reference evidence="8" key="1">
    <citation type="submission" date="2021-01" db="EMBL/GenBank/DDBJ databases">
        <authorList>
            <person name="Corre E."/>
            <person name="Pelletier E."/>
            <person name="Niang G."/>
            <person name="Scheremetjew M."/>
            <person name="Finn R."/>
            <person name="Kale V."/>
            <person name="Holt S."/>
            <person name="Cochrane G."/>
            <person name="Meng A."/>
            <person name="Brown T."/>
            <person name="Cohen L."/>
        </authorList>
    </citation>
    <scope>NUCLEOTIDE SEQUENCE</scope>
    <source>
        <strain evidence="8">CCMP3105</strain>
    </source>
</reference>
<dbReference type="AlphaFoldDB" id="A0A7S4PU63"/>
<dbReference type="Gene3D" id="3.40.50.300">
    <property type="entry name" value="P-loop containing nucleotide triphosphate hydrolases"/>
    <property type="match status" value="2"/>
</dbReference>
<evidence type="ECO:0008006" key="9">
    <source>
        <dbReference type="Google" id="ProtNLM"/>
    </source>
</evidence>
<evidence type="ECO:0000256" key="2">
    <source>
        <dbReference type="ARBA" id="ARBA00022801"/>
    </source>
</evidence>
<dbReference type="GO" id="GO:0005694">
    <property type="term" value="C:chromosome"/>
    <property type="evidence" value="ECO:0007669"/>
    <property type="project" value="UniProtKB-ARBA"/>
</dbReference>
<dbReference type="SUPFAM" id="SSF52540">
    <property type="entry name" value="P-loop containing nucleoside triphosphate hydrolases"/>
    <property type="match status" value="1"/>
</dbReference>
<dbReference type="CDD" id="cd18808">
    <property type="entry name" value="SF1_C_Upf1"/>
    <property type="match status" value="1"/>
</dbReference>
<dbReference type="EMBL" id="HBNR01003206">
    <property type="protein sequence ID" value="CAE4562650.1"/>
    <property type="molecule type" value="Transcribed_RNA"/>
</dbReference>
<dbReference type="InterPro" id="IPR045055">
    <property type="entry name" value="DNA2/NAM7-like"/>
</dbReference>
<dbReference type="InterPro" id="IPR041679">
    <property type="entry name" value="DNA2/NAM7-like_C"/>
</dbReference>
<keyword evidence="4" id="KW-0067">ATP-binding</keyword>
<evidence type="ECO:0000259" key="6">
    <source>
        <dbReference type="Pfam" id="PF13086"/>
    </source>
</evidence>
<evidence type="ECO:0000259" key="7">
    <source>
        <dbReference type="Pfam" id="PF13087"/>
    </source>
</evidence>
<protein>
    <recommendedName>
        <fullName evidence="9">Helicase ATP-binding domain-containing protein</fullName>
    </recommendedName>
</protein>
<evidence type="ECO:0000256" key="1">
    <source>
        <dbReference type="ARBA" id="ARBA00022741"/>
    </source>
</evidence>
<name>A0A7S4PU63_9DINO</name>